<dbReference type="PANTHER" id="PTHR33332">
    <property type="entry name" value="REVERSE TRANSCRIPTASE DOMAIN-CONTAINING PROTEIN"/>
    <property type="match status" value="1"/>
</dbReference>
<accession>A0A1A9V3K8</accession>
<dbReference type="VEuPathDB" id="VectorBase:GAUT024613"/>
<evidence type="ECO:0000313" key="2">
    <source>
        <dbReference type="Proteomes" id="UP000078200"/>
    </source>
</evidence>
<protein>
    <submittedName>
        <fullName evidence="1">Reverse transcriptase domain-containing protein</fullName>
    </submittedName>
</protein>
<evidence type="ECO:0000313" key="1">
    <source>
        <dbReference type="EnsemblMetazoa" id="GAUT024613-PA"/>
    </source>
</evidence>
<proteinExistence type="predicted"/>
<organism evidence="1 2">
    <name type="scientific">Glossina austeni</name>
    <name type="common">Savannah tsetse fly</name>
    <dbReference type="NCBI Taxonomy" id="7395"/>
    <lineage>
        <taxon>Eukaryota</taxon>
        <taxon>Metazoa</taxon>
        <taxon>Ecdysozoa</taxon>
        <taxon>Arthropoda</taxon>
        <taxon>Hexapoda</taxon>
        <taxon>Insecta</taxon>
        <taxon>Pterygota</taxon>
        <taxon>Neoptera</taxon>
        <taxon>Endopterygota</taxon>
        <taxon>Diptera</taxon>
        <taxon>Brachycera</taxon>
        <taxon>Muscomorpha</taxon>
        <taxon>Hippoboscoidea</taxon>
        <taxon>Glossinidae</taxon>
        <taxon>Glossina</taxon>
    </lineage>
</organism>
<sequence>MCLTWLHASCIGLSSEDVLRLSMKGSLNDALISLKSDLKLTIDRMKVKVESCKQGLRIYLTDHLCPAAGELNKTCADLREKVGSPSFPLDSIVHQLTNPNMSPVEFGSSSIFQSGSTLSEQLMTAHINCQSIKPSLRFTKFDEFSTLQNCTIYSQGPDSFCCAETYFTVPVCVSSGRNTTSPLPNLRDTIRSDVNGSRMTSLLALDPSKAFKNVIIKLDGQSACKLVCSYLTGRYQFAHINGVHSTTCRVYAGVHQYSVLWHLLFMLYVNDLPGLMHSNFCEPCLFAGDTFLLFNREGGDWKVLQEIINESLRQLLEWSMDNSLLINPTKSKAMLFGNTNRTYLPQCVKFRLAHALLMKQALYRLEVFADTTAGNFLRLSQIVNSMRNTGTTYSWAKPFFRTLITVDGLTYLASEEN</sequence>
<name>A0A1A9V3K8_GLOAU</name>
<dbReference type="AlphaFoldDB" id="A0A1A9V3K8"/>
<keyword evidence="2" id="KW-1185">Reference proteome</keyword>
<reference evidence="1" key="1">
    <citation type="submission" date="2020-05" db="UniProtKB">
        <authorList>
            <consortium name="EnsemblMetazoa"/>
        </authorList>
    </citation>
    <scope>IDENTIFICATION</scope>
    <source>
        <strain evidence="1">TTRI</strain>
    </source>
</reference>
<dbReference type="Proteomes" id="UP000078200">
    <property type="component" value="Unassembled WGS sequence"/>
</dbReference>
<dbReference type="STRING" id="7395.A0A1A9V3K8"/>
<dbReference type="EnsemblMetazoa" id="GAUT024613-RA">
    <property type="protein sequence ID" value="GAUT024613-PA"/>
    <property type="gene ID" value="GAUT024613"/>
</dbReference>